<evidence type="ECO:0000313" key="3">
    <source>
        <dbReference type="Proteomes" id="UP000821866"/>
    </source>
</evidence>
<sequence length="612" mass="65978">MVPQGSPSYDPDDIDYVPTLFFHDEASRKRSRRIKNSHARYEGVTAKRSPHVRALQSSQVPAEDSSEDIVQLSTPLSASLSSSRWLRNTKCCVRSYINHTGMIQDGVLSFHRTDSILKRRYRQSHSSRGRIRNRNLAYVWPVAVLLAASPSVDVNKIYSLTGRSVDDWVGKTSCGASRQLARGARTMSADTAGAAETEKNALESSSSLSTNNFVVFTVDPSTMLATALSTGGTTSCDGTAPDEPMLARSPATSDEQLEKLPRTELSSENEGKVILGDKGVAEQNGEQQHSSKEPESNAPQVVEPEQQPEATKATAAVTEVHAVGVLVTDPSRPSISPKKTAATTIASKALQSATTPTMRASSPRLVMTRANQKSPDSHHLKLGSKTSNTGNKSVNHSDRGTCDICQRTFAREDLTKIFVELRKSAVEDSTDADDPLSPFMLCPECKEPLLQASTPGGSTSDAQRNNIVAKLHKRALNTQPAPQMCDEVEVKDNSPAQPAERPMSKRVLIKMGATPHQPSPPLRPAQSEPSAVAPAPKAAVAQATPPTPKQRPETPESSGLKASPHQARPKIQTNSPNVRASSASEEAMDTSAPLVPKERRGSLERAKKQKSK</sequence>
<evidence type="ECO:0000313" key="2">
    <source>
        <dbReference type="EMBL" id="KAH8028138.1"/>
    </source>
</evidence>
<feature type="compositionally biased region" description="Polar residues" evidence="1">
    <location>
        <begin position="571"/>
        <end position="584"/>
    </location>
</feature>
<dbReference type="Proteomes" id="UP000821866">
    <property type="component" value="Chromosome 4"/>
</dbReference>
<evidence type="ECO:0000256" key="1">
    <source>
        <dbReference type="SAM" id="MobiDB-lite"/>
    </source>
</evidence>
<feature type="compositionally biased region" description="Polar residues" evidence="1">
    <location>
        <begin position="350"/>
        <end position="360"/>
    </location>
</feature>
<feature type="compositionally biased region" description="Basic and acidic residues" evidence="1">
    <location>
        <begin position="596"/>
        <end position="606"/>
    </location>
</feature>
<keyword evidence="3" id="KW-1185">Reference proteome</keyword>
<comment type="caution">
    <text evidence="2">The sequence shown here is derived from an EMBL/GenBank/DDBJ whole genome shotgun (WGS) entry which is preliminary data.</text>
</comment>
<feature type="region of interest" description="Disordered" evidence="1">
    <location>
        <begin position="478"/>
        <end position="612"/>
    </location>
</feature>
<protein>
    <submittedName>
        <fullName evidence="2">Uncharacterized protein</fullName>
    </submittedName>
</protein>
<feature type="region of interest" description="Disordered" evidence="1">
    <location>
        <begin position="231"/>
        <end position="312"/>
    </location>
</feature>
<dbReference type="AlphaFoldDB" id="A0A9J6E1K1"/>
<gene>
    <name evidence="2" type="ORF">HPB51_013185</name>
</gene>
<organism evidence="2 3">
    <name type="scientific">Rhipicephalus microplus</name>
    <name type="common">Cattle tick</name>
    <name type="synonym">Boophilus microplus</name>
    <dbReference type="NCBI Taxonomy" id="6941"/>
    <lineage>
        <taxon>Eukaryota</taxon>
        <taxon>Metazoa</taxon>
        <taxon>Ecdysozoa</taxon>
        <taxon>Arthropoda</taxon>
        <taxon>Chelicerata</taxon>
        <taxon>Arachnida</taxon>
        <taxon>Acari</taxon>
        <taxon>Parasitiformes</taxon>
        <taxon>Ixodida</taxon>
        <taxon>Ixodoidea</taxon>
        <taxon>Ixodidae</taxon>
        <taxon>Rhipicephalinae</taxon>
        <taxon>Rhipicephalus</taxon>
        <taxon>Boophilus</taxon>
    </lineage>
</organism>
<accession>A0A9J6E1K1</accession>
<feature type="compositionally biased region" description="Polar residues" evidence="1">
    <location>
        <begin position="384"/>
        <end position="394"/>
    </location>
</feature>
<name>A0A9J6E1K1_RHIMP</name>
<dbReference type="VEuPathDB" id="VectorBase:LOC119167449"/>
<reference evidence="2" key="1">
    <citation type="journal article" date="2020" name="Cell">
        <title>Large-Scale Comparative Analyses of Tick Genomes Elucidate Their Genetic Diversity and Vector Capacities.</title>
        <authorList>
            <consortium name="Tick Genome and Microbiome Consortium (TIGMIC)"/>
            <person name="Jia N."/>
            <person name="Wang J."/>
            <person name="Shi W."/>
            <person name="Du L."/>
            <person name="Sun Y."/>
            <person name="Zhan W."/>
            <person name="Jiang J.F."/>
            <person name="Wang Q."/>
            <person name="Zhang B."/>
            <person name="Ji P."/>
            <person name="Bell-Sakyi L."/>
            <person name="Cui X.M."/>
            <person name="Yuan T.T."/>
            <person name="Jiang B.G."/>
            <person name="Yang W.F."/>
            <person name="Lam T.T."/>
            <person name="Chang Q.C."/>
            <person name="Ding S.J."/>
            <person name="Wang X.J."/>
            <person name="Zhu J.G."/>
            <person name="Ruan X.D."/>
            <person name="Zhao L."/>
            <person name="Wei J.T."/>
            <person name="Ye R.Z."/>
            <person name="Que T.C."/>
            <person name="Du C.H."/>
            <person name="Zhou Y.H."/>
            <person name="Cheng J.X."/>
            <person name="Dai P.F."/>
            <person name="Guo W.B."/>
            <person name="Han X.H."/>
            <person name="Huang E.J."/>
            <person name="Li L.F."/>
            <person name="Wei W."/>
            <person name="Gao Y.C."/>
            <person name="Liu J.Z."/>
            <person name="Shao H.Z."/>
            <person name="Wang X."/>
            <person name="Wang C.C."/>
            <person name="Yang T.C."/>
            <person name="Huo Q.B."/>
            <person name="Li W."/>
            <person name="Chen H.Y."/>
            <person name="Chen S.E."/>
            <person name="Zhou L.G."/>
            <person name="Ni X.B."/>
            <person name="Tian J.H."/>
            <person name="Sheng Y."/>
            <person name="Liu T."/>
            <person name="Pan Y.S."/>
            <person name="Xia L.Y."/>
            <person name="Li J."/>
            <person name="Zhao F."/>
            <person name="Cao W.C."/>
        </authorList>
    </citation>
    <scope>NUCLEOTIDE SEQUENCE</scope>
    <source>
        <strain evidence="2">Rmic-2018</strain>
    </source>
</reference>
<proteinExistence type="predicted"/>
<dbReference type="VEuPathDB" id="VectorBase:LOC119168518"/>
<reference evidence="2" key="2">
    <citation type="submission" date="2021-09" db="EMBL/GenBank/DDBJ databases">
        <authorList>
            <person name="Jia N."/>
            <person name="Wang J."/>
            <person name="Shi W."/>
            <person name="Du L."/>
            <person name="Sun Y."/>
            <person name="Zhan W."/>
            <person name="Jiang J."/>
            <person name="Wang Q."/>
            <person name="Zhang B."/>
            <person name="Ji P."/>
            <person name="Sakyi L.B."/>
            <person name="Cui X."/>
            <person name="Yuan T."/>
            <person name="Jiang B."/>
            <person name="Yang W."/>
            <person name="Lam T.T.-Y."/>
            <person name="Chang Q."/>
            <person name="Ding S."/>
            <person name="Wang X."/>
            <person name="Zhu J."/>
            <person name="Ruan X."/>
            <person name="Zhao L."/>
            <person name="Wei J."/>
            <person name="Que T."/>
            <person name="Du C."/>
            <person name="Cheng J."/>
            <person name="Dai P."/>
            <person name="Han X."/>
            <person name="Huang E."/>
            <person name="Gao Y."/>
            <person name="Liu J."/>
            <person name="Shao H."/>
            <person name="Ye R."/>
            <person name="Li L."/>
            <person name="Wei W."/>
            <person name="Wang X."/>
            <person name="Wang C."/>
            <person name="Huo Q."/>
            <person name="Li W."/>
            <person name="Guo W."/>
            <person name="Chen H."/>
            <person name="Chen S."/>
            <person name="Zhou L."/>
            <person name="Zhou L."/>
            <person name="Ni X."/>
            <person name="Tian J."/>
            <person name="Zhou Y."/>
            <person name="Sheng Y."/>
            <person name="Liu T."/>
            <person name="Pan Y."/>
            <person name="Xia L."/>
            <person name="Li J."/>
            <person name="Zhao F."/>
            <person name="Cao W."/>
        </authorList>
    </citation>
    <scope>NUCLEOTIDE SEQUENCE</scope>
    <source>
        <strain evidence="2">Rmic-2018</strain>
        <tissue evidence="2">Larvae</tissue>
    </source>
</reference>
<feature type="compositionally biased region" description="Low complexity" evidence="1">
    <location>
        <begin position="531"/>
        <end position="544"/>
    </location>
</feature>
<feature type="region of interest" description="Disordered" evidence="1">
    <location>
        <begin position="31"/>
        <end position="66"/>
    </location>
</feature>
<dbReference type="EMBL" id="JABSTU010000006">
    <property type="protein sequence ID" value="KAH8028138.1"/>
    <property type="molecule type" value="Genomic_DNA"/>
</dbReference>
<feature type="region of interest" description="Disordered" evidence="1">
    <location>
        <begin position="328"/>
        <end position="399"/>
    </location>
</feature>
<feature type="compositionally biased region" description="Low complexity" evidence="1">
    <location>
        <begin position="338"/>
        <end position="349"/>
    </location>
</feature>